<dbReference type="EMBL" id="CAIF01000271">
    <property type="protein sequence ID" value="CCH46772.1"/>
    <property type="molecule type" value="Genomic_DNA"/>
</dbReference>
<evidence type="ECO:0000256" key="1">
    <source>
        <dbReference type="ARBA" id="ARBA00004123"/>
    </source>
</evidence>
<protein>
    <recommendedName>
        <fullName evidence="3">N-acetyltransferase ECO1</fullName>
    </recommendedName>
    <alternativeName>
        <fullName evidence="11">Establishment of cohesion protein 1</fullName>
    </alternativeName>
</protein>
<sequence length="293" mass="33206">MKSVYKINKTRKNESNITKTPLQDITTIIKNNVDSDSSIPSTPNSSQSQSITSTPQTSPLPTTQQQKNVKIRHATKQSVLSFGIDERKQCQECGMSYLKYVQSDVKSHQKYHQKCLNGRDWNDKWGKKLIEFNQNEYICTLNLNNSSEIKASLELLEIVNQNLNAPDDNEFWLKGTDSGKIFIYVKDKKAVGIVSTEKITKGHWFAIDDGVVINKIDIELLAGINRIYVSKNHRRFGIALKLLKCAQEHMIYGMVIPKHKIGWSQPSFSGGKFAKTFNGVKHKSGKILIPVYT</sequence>
<evidence type="ECO:0000259" key="14">
    <source>
        <dbReference type="Pfam" id="PF13880"/>
    </source>
</evidence>
<dbReference type="InterPro" id="IPR028005">
    <property type="entry name" value="AcTrfase_ESCO_Znf_dom"/>
</dbReference>
<keyword evidence="5" id="KW-0479">Metal-binding</keyword>
<feature type="region of interest" description="Disordered" evidence="12">
    <location>
        <begin position="33"/>
        <end position="71"/>
    </location>
</feature>
<dbReference type="SUPFAM" id="SSF55729">
    <property type="entry name" value="Acyl-CoA N-acyltransferases (Nat)"/>
    <property type="match status" value="1"/>
</dbReference>
<evidence type="ECO:0000256" key="9">
    <source>
        <dbReference type="ARBA" id="ARBA00023306"/>
    </source>
</evidence>
<feature type="compositionally biased region" description="Low complexity" evidence="12">
    <location>
        <begin position="37"/>
        <end position="66"/>
    </location>
</feature>
<proteinExistence type="inferred from homology"/>
<dbReference type="Proteomes" id="UP000009328">
    <property type="component" value="Unassembled WGS sequence"/>
</dbReference>
<keyword evidence="9" id="KW-0131">Cell cycle</keyword>
<reference evidence="15 16" key="1">
    <citation type="journal article" date="2012" name="Eukaryot. Cell">
        <title>Draft genome sequence of Wickerhamomyces ciferrii NRRL Y-1031 F-60-10.</title>
        <authorList>
            <person name="Schneider J."/>
            <person name="Andrea H."/>
            <person name="Blom J."/>
            <person name="Jaenicke S."/>
            <person name="Ruckert C."/>
            <person name="Schorsch C."/>
            <person name="Szczepanowski R."/>
            <person name="Farwick M."/>
            <person name="Goesmann A."/>
            <person name="Puhler A."/>
            <person name="Schaffer S."/>
            <person name="Tauch A."/>
            <person name="Kohler T."/>
            <person name="Brinkrolf K."/>
        </authorList>
    </citation>
    <scope>NUCLEOTIDE SEQUENCE [LARGE SCALE GENOMIC DNA]</scope>
    <source>
        <strain evidence="16">ATCC 14091 / BCRC 22168 / CBS 111 / JCM 3599 / NBRC 0793 / NRRL Y-1031 F-60-10</strain>
    </source>
</reference>
<dbReference type="GO" id="GO:0007064">
    <property type="term" value="P:mitotic sister chromatid cohesion"/>
    <property type="evidence" value="ECO:0007669"/>
    <property type="project" value="TreeGrafter"/>
</dbReference>
<keyword evidence="7" id="KW-0862">Zinc</keyword>
<comment type="subcellular location">
    <subcellularLocation>
        <location evidence="1">Nucleus</location>
    </subcellularLocation>
</comment>
<accession>K0KXM2</accession>
<gene>
    <name evidence="15" type="ORF">BN7_6371</name>
</gene>
<evidence type="ECO:0000256" key="8">
    <source>
        <dbReference type="ARBA" id="ARBA00023242"/>
    </source>
</evidence>
<evidence type="ECO:0000256" key="10">
    <source>
        <dbReference type="ARBA" id="ARBA00023315"/>
    </source>
</evidence>
<evidence type="ECO:0000256" key="11">
    <source>
        <dbReference type="ARBA" id="ARBA00032212"/>
    </source>
</evidence>
<dbReference type="HOGENOM" id="CLU_039183_2_1_1"/>
<keyword evidence="16" id="KW-1185">Reference proteome</keyword>
<organism evidence="15 16">
    <name type="scientific">Wickerhamomyces ciferrii (strain ATCC 14091 / BCRC 22168 / CBS 111 / JCM 3599 / NBRC 0793 / NRRL Y-1031 F-60-10)</name>
    <name type="common">Yeast</name>
    <name type="synonym">Pichia ciferrii</name>
    <dbReference type="NCBI Taxonomy" id="1206466"/>
    <lineage>
        <taxon>Eukaryota</taxon>
        <taxon>Fungi</taxon>
        <taxon>Dikarya</taxon>
        <taxon>Ascomycota</taxon>
        <taxon>Saccharomycotina</taxon>
        <taxon>Saccharomycetes</taxon>
        <taxon>Phaffomycetales</taxon>
        <taxon>Wickerhamomycetaceae</taxon>
        <taxon>Wickerhamomyces</taxon>
    </lineage>
</organism>
<dbReference type="GO" id="GO:0005634">
    <property type="term" value="C:nucleus"/>
    <property type="evidence" value="ECO:0007669"/>
    <property type="project" value="UniProtKB-SubCell"/>
</dbReference>
<comment type="caution">
    <text evidence="15">The sequence shown here is derived from an EMBL/GenBank/DDBJ whole genome shotgun (WGS) entry which is preliminary data.</text>
</comment>
<dbReference type="Pfam" id="PF13880">
    <property type="entry name" value="Acetyltransf_13"/>
    <property type="match status" value="1"/>
</dbReference>
<dbReference type="InParanoid" id="K0KXM2"/>
<comment type="similarity">
    <text evidence="2">Belongs to the acetyltransferase family. ECO subfamily.</text>
</comment>
<dbReference type="eggNOG" id="KOG3014">
    <property type="taxonomic scope" value="Eukaryota"/>
</dbReference>
<evidence type="ECO:0000256" key="7">
    <source>
        <dbReference type="ARBA" id="ARBA00022833"/>
    </source>
</evidence>
<dbReference type="GO" id="GO:0061733">
    <property type="term" value="F:protein-lysine-acetyltransferase activity"/>
    <property type="evidence" value="ECO:0007669"/>
    <property type="project" value="TreeGrafter"/>
</dbReference>
<dbReference type="STRING" id="1206466.K0KXM2"/>
<evidence type="ECO:0000313" key="16">
    <source>
        <dbReference type="Proteomes" id="UP000009328"/>
    </source>
</evidence>
<keyword evidence="4 15" id="KW-0808">Transferase</keyword>
<dbReference type="Pfam" id="PF13878">
    <property type="entry name" value="zf-C2H2_3"/>
    <property type="match status" value="1"/>
</dbReference>
<evidence type="ECO:0000256" key="4">
    <source>
        <dbReference type="ARBA" id="ARBA00022679"/>
    </source>
</evidence>
<feature type="domain" description="N-acetyltransferase ESCO zinc-finger" evidence="13">
    <location>
        <begin position="77"/>
        <end position="114"/>
    </location>
</feature>
<evidence type="ECO:0000313" key="15">
    <source>
        <dbReference type="EMBL" id="CCH46772.1"/>
    </source>
</evidence>
<keyword evidence="10 15" id="KW-0012">Acyltransferase</keyword>
<dbReference type="PANTHER" id="PTHR45884:SF2">
    <property type="entry name" value="N-ACETYLTRANSFERASE ECO"/>
    <property type="match status" value="1"/>
</dbReference>
<feature type="domain" description="N-acetyltransferase ESCO acetyl-transferase" evidence="14">
    <location>
        <begin position="221"/>
        <end position="281"/>
    </location>
</feature>
<dbReference type="AlphaFoldDB" id="K0KXM2"/>
<evidence type="ECO:0000259" key="13">
    <source>
        <dbReference type="Pfam" id="PF13878"/>
    </source>
</evidence>
<dbReference type="PANTHER" id="PTHR45884">
    <property type="entry name" value="N-ACETYLTRANSFERASE ECO"/>
    <property type="match status" value="1"/>
</dbReference>
<evidence type="ECO:0000256" key="3">
    <source>
        <dbReference type="ARBA" id="ARBA00022043"/>
    </source>
</evidence>
<keyword evidence="6" id="KW-0863">Zinc-finger</keyword>
<evidence type="ECO:0000256" key="5">
    <source>
        <dbReference type="ARBA" id="ARBA00022723"/>
    </source>
</evidence>
<dbReference type="GO" id="GO:0000785">
    <property type="term" value="C:chromatin"/>
    <property type="evidence" value="ECO:0007669"/>
    <property type="project" value="TreeGrafter"/>
</dbReference>
<dbReference type="InterPro" id="IPR028009">
    <property type="entry name" value="ESCO_Acetyltransf_dom"/>
</dbReference>
<dbReference type="GO" id="GO:0008270">
    <property type="term" value="F:zinc ion binding"/>
    <property type="evidence" value="ECO:0007669"/>
    <property type="project" value="UniProtKB-KW"/>
</dbReference>
<evidence type="ECO:0000256" key="2">
    <source>
        <dbReference type="ARBA" id="ARBA00005816"/>
    </source>
</evidence>
<dbReference type="InterPro" id="IPR016181">
    <property type="entry name" value="Acyl_CoA_acyltransferase"/>
</dbReference>
<dbReference type="Gene3D" id="3.40.630.30">
    <property type="match status" value="1"/>
</dbReference>
<keyword evidence="8" id="KW-0539">Nucleus</keyword>
<dbReference type="CDD" id="cd04301">
    <property type="entry name" value="NAT_SF"/>
    <property type="match status" value="1"/>
</dbReference>
<dbReference type="FunCoup" id="K0KXM2">
    <property type="interactions" value="37"/>
</dbReference>
<evidence type="ECO:0000256" key="12">
    <source>
        <dbReference type="SAM" id="MobiDB-lite"/>
    </source>
</evidence>
<name>K0KXM2_WICCF</name>
<evidence type="ECO:0000256" key="6">
    <source>
        <dbReference type="ARBA" id="ARBA00022771"/>
    </source>
</evidence>